<dbReference type="GO" id="GO:0051536">
    <property type="term" value="F:iron-sulfur cluster binding"/>
    <property type="evidence" value="ECO:0007669"/>
    <property type="project" value="InterPro"/>
</dbReference>
<proteinExistence type="predicted"/>
<dbReference type="AlphaFoldDB" id="A0A3E5ETF0"/>
<evidence type="ECO:0000259" key="1">
    <source>
        <dbReference type="PROSITE" id="PS51085"/>
    </source>
</evidence>
<dbReference type="InterPro" id="IPR012675">
    <property type="entry name" value="Beta-grasp_dom_sf"/>
</dbReference>
<gene>
    <name evidence="2" type="ORF">DXB37_15150</name>
</gene>
<evidence type="ECO:0000313" key="2">
    <source>
        <dbReference type="EMBL" id="RGN92239.1"/>
    </source>
</evidence>
<dbReference type="Pfam" id="PF00111">
    <property type="entry name" value="Fer2"/>
    <property type="match status" value="1"/>
</dbReference>
<dbReference type="InterPro" id="IPR052911">
    <property type="entry name" value="Corrinoid_activation_enz"/>
</dbReference>
<comment type="caution">
    <text evidence="2">The sequence shown here is derived from an EMBL/GenBank/DDBJ whole genome shotgun (WGS) entry which is preliminary data.</text>
</comment>
<dbReference type="InterPro" id="IPR041414">
    <property type="entry name" value="Raco-like_middle"/>
</dbReference>
<protein>
    <submittedName>
        <fullName evidence="2">DUF4445 domain-containing protein</fullName>
    </submittedName>
</protein>
<accession>A0A3E5ETF0</accession>
<evidence type="ECO:0000313" key="3">
    <source>
        <dbReference type="Proteomes" id="UP000260759"/>
    </source>
</evidence>
<dbReference type="InterPro" id="IPR027980">
    <property type="entry name" value="RACo_C"/>
</dbReference>
<dbReference type="PANTHER" id="PTHR42895:SF1">
    <property type="entry name" value="IRON-SULFUR CLUSTER PROTEIN"/>
    <property type="match status" value="1"/>
</dbReference>
<sequence length="526" mass="57930">MLSIKRVIVVFVICLNVPTNTNKKLKNMHKVCLEPIGKELEVNHNTPLRDIVAELGLEFPCGGNGFCGNCKVRIMAGDIEVSEQHARMLQKKGLSSQWRLACYSHVTEDVTLYIDQCECIVQTDQTLFPVQPEDGYGIAVDLGSTTIVTQLINLYNGHIVAVSTSLNPQSAYGADIISRISYALSSEEHLQQLCQLVRHAIKKLILEMVGDHYYDIRKVVISGNSVMYSLFCALDVSTLAVYPFQSRQNDMQEFTPQDLDWPLPSGCHICFLPNIGHFVGSDILSGIEAIQMHTKKKFQALIDLGTNGEIAIGNREKILCASTAAGPAFEGIHISQGMRASAGAIYQIDEHNNCPKIIGNGKAIGICGSGLVDAMYLFLKQRKIDTSGAITRGVPFLAVAGKIGITDKDIREFQLAKAAICTGIEILTKELNISIDDIEHLYIAGGLGNYLDIDKAIAIGLLEIKDKVKVIKVNNSALLGTRMFLFQNTIHDRTTILNIAQHCSLESHVNFQDIYCEKLFFPDLSE</sequence>
<dbReference type="SUPFAM" id="SSF54292">
    <property type="entry name" value="2Fe-2S ferredoxin-like"/>
    <property type="match status" value="1"/>
</dbReference>
<name>A0A3E5ETF0_BACUN</name>
<reference evidence="2 3" key="1">
    <citation type="submission" date="2018-08" db="EMBL/GenBank/DDBJ databases">
        <title>A genome reference for cultivated species of the human gut microbiota.</title>
        <authorList>
            <person name="Zou Y."/>
            <person name="Xue W."/>
            <person name="Luo G."/>
        </authorList>
    </citation>
    <scope>NUCLEOTIDE SEQUENCE [LARGE SCALE GENOMIC DNA]</scope>
    <source>
        <strain evidence="2 3">OM03-4</strain>
    </source>
</reference>
<dbReference type="Gene3D" id="3.10.20.30">
    <property type="match status" value="1"/>
</dbReference>
<dbReference type="Gene3D" id="3.30.420.480">
    <property type="entry name" value="Domain of unknown function (DUF4445)"/>
    <property type="match status" value="1"/>
</dbReference>
<dbReference type="InterPro" id="IPR001041">
    <property type="entry name" value="2Fe-2S_ferredoxin-type"/>
</dbReference>
<dbReference type="Pfam" id="PF14574">
    <property type="entry name" value="RACo_C_ter"/>
    <property type="match status" value="1"/>
</dbReference>
<dbReference type="Proteomes" id="UP000260759">
    <property type="component" value="Unassembled WGS sequence"/>
</dbReference>
<feature type="domain" description="2Fe-2S ferredoxin-type" evidence="1">
    <location>
        <begin position="29"/>
        <end position="118"/>
    </location>
</feature>
<dbReference type="CDD" id="cd00207">
    <property type="entry name" value="fer2"/>
    <property type="match status" value="1"/>
</dbReference>
<organism evidence="2 3">
    <name type="scientific">Bacteroides uniformis</name>
    <dbReference type="NCBI Taxonomy" id="820"/>
    <lineage>
        <taxon>Bacteria</taxon>
        <taxon>Pseudomonadati</taxon>
        <taxon>Bacteroidota</taxon>
        <taxon>Bacteroidia</taxon>
        <taxon>Bacteroidales</taxon>
        <taxon>Bacteroidaceae</taxon>
        <taxon>Bacteroides</taxon>
    </lineage>
</organism>
<dbReference type="PANTHER" id="PTHR42895">
    <property type="entry name" value="IRON-SULFUR CLUSTER-BINDING PROTEIN-RELATED"/>
    <property type="match status" value="1"/>
</dbReference>
<dbReference type="PROSITE" id="PS51085">
    <property type="entry name" value="2FE2S_FER_2"/>
    <property type="match status" value="1"/>
</dbReference>
<dbReference type="EMBL" id="QSVA01000014">
    <property type="protein sequence ID" value="RGN92239.1"/>
    <property type="molecule type" value="Genomic_DNA"/>
</dbReference>
<dbReference type="InterPro" id="IPR042259">
    <property type="entry name" value="Raco-like_middle_sf"/>
</dbReference>
<dbReference type="Pfam" id="PF17651">
    <property type="entry name" value="Raco_middle"/>
    <property type="match status" value="1"/>
</dbReference>
<dbReference type="InterPro" id="IPR036010">
    <property type="entry name" value="2Fe-2S_ferredoxin-like_sf"/>
</dbReference>